<protein>
    <submittedName>
        <fullName evidence="6">NlpC/P60 family protein</fullName>
    </submittedName>
</protein>
<evidence type="ECO:0000256" key="2">
    <source>
        <dbReference type="ARBA" id="ARBA00022670"/>
    </source>
</evidence>
<comment type="caution">
    <text evidence="6">The sequence shown here is derived from an EMBL/GenBank/DDBJ whole genome shotgun (WGS) entry which is preliminary data.</text>
</comment>
<dbReference type="RefSeq" id="WP_116612326.1">
    <property type="nucleotide sequence ID" value="NZ_QEOB01000011.1"/>
</dbReference>
<feature type="domain" description="NlpC/P60" evidence="5">
    <location>
        <begin position="11"/>
        <end position="143"/>
    </location>
</feature>
<organism evidence="6 7">
    <name type="scientific">Paraburkholderia unamae</name>
    <dbReference type="NCBI Taxonomy" id="219649"/>
    <lineage>
        <taxon>Bacteria</taxon>
        <taxon>Pseudomonadati</taxon>
        <taxon>Pseudomonadota</taxon>
        <taxon>Betaproteobacteria</taxon>
        <taxon>Burkholderiales</taxon>
        <taxon>Burkholderiaceae</taxon>
        <taxon>Paraburkholderia</taxon>
    </lineage>
</organism>
<keyword evidence="3" id="KW-0378">Hydrolase</keyword>
<dbReference type="Gene3D" id="3.90.1720.10">
    <property type="entry name" value="endopeptidase domain like (from Nostoc punctiforme)"/>
    <property type="match status" value="1"/>
</dbReference>
<evidence type="ECO:0000256" key="4">
    <source>
        <dbReference type="ARBA" id="ARBA00022807"/>
    </source>
</evidence>
<evidence type="ECO:0000256" key="1">
    <source>
        <dbReference type="ARBA" id="ARBA00007074"/>
    </source>
</evidence>
<dbReference type="Proteomes" id="UP000245712">
    <property type="component" value="Unassembled WGS sequence"/>
</dbReference>
<dbReference type="SUPFAM" id="SSF54001">
    <property type="entry name" value="Cysteine proteinases"/>
    <property type="match status" value="1"/>
</dbReference>
<proteinExistence type="inferred from homology"/>
<keyword evidence="4" id="KW-0788">Thiol protease</keyword>
<gene>
    <name evidence="6" type="ORF">C7402_111189</name>
</gene>
<evidence type="ECO:0000256" key="3">
    <source>
        <dbReference type="ARBA" id="ARBA00022801"/>
    </source>
</evidence>
<accession>A0ABX5KIP2</accession>
<dbReference type="InterPro" id="IPR038765">
    <property type="entry name" value="Papain-like_cys_pep_sf"/>
</dbReference>
<keyword evidence="2" id="KW-0645">Protease</keyword>
<reference evidence="6 7" key="1">
    <citation type="submission" date="2018-05" db="EMBL/GenBank/DDBJ databases">
        <title>Genomic Encyclopedia of Type Strains, Phase IV (KMG-V): Genome sequencing to study the core and pangenomes of soil and plant-associated prokaryotes.</title>
        <authorList>
            <person name="Whitman W."/>
        </authorList>
    </citation>
    <scope>NUCLEOTIDE SEQUENCE [LARGE SCALE GENOMIC DNA]</scope>
    <source>
        <strain evidence="6 7">SCZa-39</strain>
    </source>
</reference>
<name>A0ABX5KIP2_9BURK</name>
<evidence type="ECO:0000259" key="5">
    <source>
        <dbReference type="PROSITE" id="PS51935"/>
    </source>
</evidence>
<dbReference type="InterPro" id="IPR000064">
    <property type="entry name" value="NLP_P60_dom"/>
</dbReference>
<keyword evidence="7" id="KW-1185">Reference proteome</keyword>
<dbReference type="PROSITE" id="PS51935">
    <property type="entry name" value="NLPC_P60"/>
    <property type="match status" value="1"/>
</dbReference>
<comment type="similarity">
    <text evidence="1">Belongs to the peptidase C40 family.</text>
</comment>
<dbReference type="EMBL" id="QEOB01000011">
    <property type="protein sequence ID" value="PVX81287.1"/>
    <property type="molecule type" value="Genomic_DNA"/>
</dbReference>
<sequence length="162" mass="18537">MDTTSERDRIGNNRERIAKKAQDLLVKLKESKYLHGGKSETAFDCSYFVYLVFSDVFSDYKYMDSDAIVSSPLFAISQTPKVGDVIYFPAGEVPYTHKTADAHVGIVLDQQYWCGRQTHGGLAMVSFNNPWWGSRKHQFYSFKRFDASHAINSAGYMRKYFA</sequence>
<evidence type="ECO:0000313" key="7">
    <source>
        <dbReference type="Proteomes" id="UP000245712"/>
    </source>
</evidence>
<evidence type="ECO:0000313" key="6">
    <source>
        <dbReference type="EMBL" id="PVX81287.1"/>
    </source>
</evidence>
<dbReference type="Pfam" id="PF00877">
    <property type="entry name" value="NLPC_P60"/>
    <property type="match status" value="1"/>
</dbReference>